<name>A0A2N9G2I6_FAGSY</name>
<dbReference type="InterPro" id="IPR036426">
    <property type="entry name" value="Bulb-type_lectin_dom_sf"/>
</dbReference>
<evidence type="ECO:0000259" key="22">
    <source>
        <dbReference type="PROSITE" id="PS50927"/>
    </source>
</evidence>
<sequence>MVLTCFEAVTGLKVNMNKSEMVPIGEVVGLDDLATLLMCRIGSLPLQYLGMPLGASYKAMGIWNPIVEKIERCLSGWQKIYLSKGGRLTLLKSTLSSLLTYYLSLFPVPVSVAKRIERIQRNFLWGDMGEVHKYHLVGWDKVCSPIQFGGLGVRHLISFNRALLGKWLWHFGLEELHLWWWILVAKYGVERGSWTTKQPRGTHGCSLWKHIRMGWDVFSSHFGFDVGLGDRVLFWHDRWCSDRPLRELFSSLFGLSLNQDDIVEAVLVSHRPGRPREWNLSFGRSFNDWELDQVMAFYSLIHSHIPRVAFPWKIIWGVKSPRRVAFFMWTHTNLVRLVGCCIHKEERMLIYEYMPNKSLDFFLFDPVKKNILDWKKCFNIIQGIVQGLLYLHNYSRLRIIHRDLKASNILLDIEMNPKITDFVVMSPEYVMEGVFSTKSDVFSFGVLLLEIVTSQKNYSSYHFERPLILIGYAWELWGEGRGLELIDPTLDVLVHGQKLRDGEQLVSADGTYRLEFFSPGTSRNRYVGISFNIPDDKTVVIANKKVVWVANRDNPIADKSGILMIDEFGRLIISHSGGSVFVSNSVPAENSATASAMLLDSGNFILREQNSDGSTRQNLWQSFDYPTDTLLPGMKLGMGLKTTDRWSLRWSLTSWISENNPAKGSFTLTCGSNMDGASMMVIWWQGNAYWTSGNWQNGHFEFVPRLSNDGYNNFSLISNENEMYFTYSLNKNHNLSRYMIDSTGAILEITGLAPFGGGPCSYGSYPGCVKQQLPECRKPDDRFEQRKGFMSGEGFKFDGNYNLSLFDCREKCMNNCSCIAYAFTENNQTSCTIWSKGVNFKENNYSYSQEIYVLIVVKAKWWIWFVPSLAGFVALLVLCVLYNFIQRKIREKGKSEAEQEILLCELGVSTANSSRSRKRKVFKRGKKKVSVLQFFSYESIAAATNNFATTCKLGEGGFGPVYKGKLADGQEVAIKRLSKNSGQGVVEFKNEIILIAKLQHTNLVRLVGCCIQREEKMLIYEYMHNKSLDLFLFDPMKKDLLDWTKRFNIIEAIAQGLLYLHKYSRLRIIHRDLKASNILLDATMNPKISDFGMARMFGQDQSEENTKRVVGTFGYMSPEYAIKGTFSMKSDVFSFGVLLLEIVSGKKNNRFYHREEALNLIGYAWELWREGKSLEIADPALGDSYHTDGVLRCIHIGLLCVQESPKDRPPMSDVVSMITNETLSLVPPKQPAYFINRSLPEIMLEDFSINKVSISEMEAR</sequence>
<feature type="domain" description="Protein kinase" evidence="21">
    <location>
        <begin position="242"/>
        <end position="517"/>
    </location>
</feature>
<dbReference type="SMART" id="SM00108">
    <property type="entry name" value="B_lectin"/>
    <property type="match status" value="1"/>
</dbReference>
<gene>
    <name evidence="24" type="ORF">FSB_LOCUS21176</name>
</gene>
<feature type="domain" description="Bulb-type lectin" evidence="22">
    <location>
        <begin position="490"/>
        <end position="619"/>
    </location>
</feature>
<dbReference type="SUPFAM" id="SSF56112">
    <property type="entry name" value="Protein kinase-like (PK-like)"/>
    <property type="match status" value="2"/>
</dbReference>
<comment type="catalytic activity">
    <reaction evidence="18">
        <text>L-threonyl-[protein] + ATP = O-phospho-L-threonyl-[protein] + ADP + H(+)</text>
        <dbReference type="Rhea" id="RHEA:46608"/>
        <dbReference type="Rhea" id="RHEA-COMP:11060"/>
        <dbReference type="Rhea" id="RHEA-COMP:11605"/>
        <dbReference type="ChEBI" id="CHEBI:15378"/>
        <dbReference type="ChEBI" id="CHEBI:30013"/>
        <dbReference type="ChEBI" id="CHEBI:30616"/>
        <dbReference type="ChEBI" id="CHEBI:61977"/>
        <dbReference type="ChEBI" id="CHEBI:456216"/>
        <dbReference type="EC" id="2.7.11.1"/>
    </reaction>
</comment>
<keyword evidence="15" id="KW-1015">Disulfide bond</keyword>
<evidence type="ECO:0000256" key="7">
    <source>
        <dbReference type="ARBA" id="ARBA00022692"/>
    </source>
</evidence>
<evidence type="ECO:0000256" key="9">
    <source>
        <dbReference type="ARBA" id="ARBA00022734"/>
    </source>
</evidence>
<dbReference type="FunFam" id="3.30.200.20:FF:000330">
    <property type="entry name" value="G-type lectin S-receptor-like serine/threonine-protein kinase At4g03230"/>
    <property type="match status" value="1"/>
</dbReference>
<dbReference type="AlphaFoldDB" id="A0A2N9G2I6"/>
<dbReference type="FunFam" id="2.90.10.10:FF:000009">
    <property type="entry name" value="Receptor-like serine/threonine-protein kinase SD1-8"/>
    <property type="match status" value="1"/>
</dbReference>
<evidence type="ECO:0000256" key="18">
    <source>
        <dbReference type="ARBA" id="ARBA00047899"/>
    </source>
</evidence>
<dbReference type="Pfam" id="PF00069">
    <property type="entry name" value="Pkinase"/>
    <property type="match status" value="1"/>
</dbReference>
<dbReference type="CDD" id="cd14066">
    <property type="entry name" value="STKc_IRAK"/>
    <property type="match status" value="1"/>
</dbReference>
<dbReference type="GO" id="GO:0048544">
    <property type="term" value="P:recognition of pollen"/>
    <property type="evidence" value="ECO:0007669"/>
    <property type="project" value="InterPro"/>
</dbReference>
<dbReference type="Pfam" id="PF07714">
    <property type="entry name" value="PK_Tyr_Ser-Thr"/>
    <property type="match status" value="2"/>
</dbReference>
<dbReference type="InterPro" id="IPR001245">
    <property type="entry name" value="Ser-Thr/Tyr_kinase_cat_dom"/>
</dbReference>
<dbReference type="GO" id="GO:0005886">
    <property type="term" value="C:plasma membrane"/>
    <property type="evidence" value="ECO:0007669"/>
    <property type="project" value="UniProtKB-SubCell"/>
</dbReference>
<accession>A0A2N9G2I6</accession>
<keyword evidence="5" id="KW-0597">Phosphoprotein</keyword>
<proteinExistence type="predicted"/>
<evidence type="ECO:0000256" key="14">
    <source>
        <dbReference type="ARBA" id="ARBA00023136"/>
    </source>
</evidence>
<dbReference type="GO" id="GO:0004674">
    <property type="term" value="F:protein serine/threonine kinase activity"/>
    <property type="evidence" value="ECO:0007669"/>
    <property type="project" value="UniProtKB-KW"/>
</dbReference>
<dbReference type="PROSITE" id="PS00108">
    <property type="entry name" value="PROTEIN_KINASE_ST"/>
    <property type="match status" value="2"/>
</dbReference>
<dbReference type="PANTHER" id="PTHR27002">
    <property type="entry name" value="RECEPTOR-LIKE SERINE/THREONINE-PROTEIN KINASE SD1-8"/>
    <property type="match status" value="1"/>
</dbReference>
<dbReference type="InterPro" id="IPR003609">
    <property type="entry name" value="Pan_app"/>
</dbReference>
<dbReference type="InterPro" id="IPR008271">
    <property type="entry name" value="Ser/Thr_kinase_AS"/>
</dbReference>
<evidence type="ECO:0000256" key="19">
    <source>
        <dbReference type="ARBA" id="ARBA00048679"/>
    </source>
</evidence>
<dbReference type="Pfam" id="PF01453">
    <property type="entry name" value="B_lectin"/>
    <property type="match status" value="1"/>
</dbReference>
<dbReference type="InterPro" id="IPR001480">
    <property type="entry name" value="Bulb-type_lectin_dom"/>
</dbReference>
<dbReference type="InterPro" id="IPR000858">
    <property type="entry name" value="S_locus_glycoprot_dom"/>
</dbReference>
<dbReference type="Pfam" id="PF08276">
    <property type="entry name" value="PAN_2"/>
    <property type="match status" value="1"/>
</dbReference>
<evidence type="ECO:0000256" key="17">
    <source>
        <dbReference type="ARBA" id="ARBA00023180"/>
    </source>
</evidence>
<evidence type="ECO:0000256" key="15">
    <source>
        <dbReference type="ARBA" id="ARBA00023157"/>
    </source>
</evidence>
<evidence type="ECO:0000256" key="16">
    <source>
        <dbReference type="ARBA" id="ARBA00023170"/>
    </source>
</evidence>
<dbReference type="InterPro" id="IPR000719">
    <property type="entry name" value="Prot_kinase_dom"/>
</dbReference>
<evidence type="ECO:0000259" key="21">
    <source>
        <dbReference type="PROSITE" id="PS50011"/>
    </source>
</evidence>
<dbReference type="EMBL" id="OIVN01001380">
    <property type="protein sequence ID" value="SPC93294.1"/>
    <property type="molecule type" value="Genomic_DNA"/>
</dbReference>
<keyword evidence="10" id="KW-0547">Nucleotide-binding</keyword>
<dbReference type="Gene3D" id="1.10.510.10">
    <property type="entry name" value="Transferase(Phosphotransferase) domain 1"/>
    <property type="match status" value="2"/>
</dbReference>
<keyword evidence="6" id="KW-0808">Transferase</keyword>
<keyword evidence="3" id="KW-1003">Cell membrane</keyword>
<dbReference type="FunFam" id="1.10.510.10:FF:001023">
    <property type="entry name" value="Os07g0541700 protein"/>
    <property type="match status" value="1"/>
</dbReference>
<keyword evidence="7 20" id="KW-0812">Transmembrane</keyword>
<evidence type="ECO:0000256" key="6">
    <source>
        <dbReference type="ARBA" id="ARBA00022679"/>
    </source>
</evidence>
<feature type="transmembrane region" description="Helical" evidence="20">
    <location>
        <begin position="861"/>
        <end position="885"/>
    </location>
</feature>
<dbReference type="SMART" id="SM00220">
    <property type="entry name" value="S_TKc"/>
    <property type="match status" value="1"/>
</dbReference>
<dbReference type="PROSITE" id="PS50948">
    <property type="entry name" value="PAN"/>
    <property type="match status" value="1"/>
</dbReference>
<dbReference type="PROSITE" id="PS50927">
    <property type="entry name" value="BULB_LECTIN"/>
    <property type="match status" value="1"/>
</dbReference>
<evidence type="ECO:0000256" key="8">
    <source>
        <dbReference type="ARBA" id="ARBA00022729"/>
    </source>
</evidence>
<dbReference type="SUPFAM" id="SSF51110">
    <property type="entry name" value="alpha-D-mannose-specific plant lectins"/>
    <property type="match status" value="1"/>
</dbReference>
<evidence type="ECO:0000256" key="3">
    <source>
        <dbReference type="ARBA" id="ARBA00022475"/>
    </source>
</evidence>
<keyword evidence="16" id="KW-0675">Receptor</keyword>
<comment type="subcellular location">
    <subcellularLocation>
        <location evidence="1">Cell membrane</location>
        <topology evidence="1">Single-pass type I membrane protein</topology>
    </subcellularLocation>
</comment>
<organism evidence="24">
    <name type="scientific">Fagus sylvatica</name>
    <name type="common">Beechnut</name>
    <dbReference type="NCBI Taxonomy" id="28930"/>
    <lineage>
        <taxon>Eukaryota</taxon>
        <taxon>Viridiplantae</taxon>
        <taxon>Streptophyta</taxon>
        <taxon>Embryophyta</taxon>
        <taxon>Tracheophyta</taxon>
        <taxon>Spermatophyta</taxon>
        <taxon>Magnoliopsida</taxon>
        <taxon>eudicotyledons</taxon>
        <taxon>Gunneridae</taxon>
        <taxon>Pentapetalae</taxon>
        <taxon>rosids</taxon>
        <taxon>fabids</taxon>
        <taxon>Fagales</taxon>
        <taxon>Fagaceae</taxon>
        <taxon>Fagus</taxon>
    </lineage>
</organism>
<keyword evidence="14 20" id="KW-0472">Membrane</keyword>
<dbReference type="GO" id="GO:0030246">
    <property type="term" value="F:carbohydrate binding"/>
    <property type="evidence" value="ECO:0007669"/>
    <property type="project" value="UniProtKB-KW"/>
</dbReference>
<evidence type="ECO:0000256" key="20">
    <source>
        <dbReference type="SAM" id="Phobius"/>
    </source>
</evidence>
<evidence type="ECO:0000256" key="10">
    <source>
        <dbReference type="ARBA" id="ARBA00022741"/>
    </source>
</evidence>
<feature type="domain" description="Protein kinase" evidence="21">
    <location>
        <begin position="947"/>
        <end position="1223"/>
    </location>
</feature>
<comment type="catalytic activity">
    <reaction evidence="19">
        <text>L-seryl-[protein] + ATP = O-phospho-L-seryl-[protein] + ADP + H(+)</text>
        <dbReference type="Rhea" id="RHEA:17989"/>
        <dbReference type="Rhea" id="RHEA-COMP:9863"/>
        <dbReference type="Rhea" id="RHEA-COMP:11604"/>
        <dbReference type="ChEBI" id="CHEBI:15378"/>
        <dbReference type="ChEBI" id="CHEBI:29999"/>
        <dbReference type="ChEBI" id="CHEBI:30616"/>
        <dbReference type="ChEBI" id="CHEBI:83421"/>
        <dbReference type="ChEBI" id="CHEBI:456216"/>
        <dbReference type="EC" id="2.7.11.1"/>
    </reaction>
</comment>
<evidence type="ECO:0000256" key="11">
    <source>
        <dbReference type="ARBA" id="ARBA00022777"/>
    </source>
</evidence>
<keyword evidence="13 20" id="KW-1133">Transmembrane helix</keyword>
<dbReference type="GO" id="GO:0005524">
    <property type="term" value="F:ATP binding"/>
    <property type="evidence" value="ECO:0007669"/>
    <property type="project" value="UniProtKB-KW"/>
</dbReference>
<dbReference type="PROSITE" id="PS50011">
    <property type="entry name" value="PROTEIN_KINASE_DOM"/>
    <property type="match status" value="2"/>
</dbReference>
<evidence type="ECO:0000259" key="23">
    <source>
        <dbReference type="PROSITE" id="PS50948"/>
    </source>
</evidence>
<keyword evidence="12" id="KW-0067">ATP-binding</keyword>
<dbReference type="Gene3D" id="3.30.200.20">
    <property type="entry name" value="Phosphorylase Kinase, domain 1"/>
    <property type="match status" value="1"/>
</dbReference>
<keyword evidence="4" id="KW-0723">Serine/threonine-protein kinase</keyword>
<feature type="domain" description="Apple" evidence="23">
    <location>
        <begin position="776"/>
        <end position="852"/>
    </location>
</feature>
<evidence type="ECO:0000256" key="12">
    <source>
        <dbReference type="ARBA" id="ARBA00022840"/>
    </source>
</evidence>
<dbReference type="InterPro" id="IPR011009">
    <property type="entry name" value="Kinase-like_dom_sf"/>
</dbReference>
<dbReference type="CDD" id="cd00028">
    <property type="entry name" value="B_lectin"/>
    <property type="match status" value="1"/>
</dbReference>
<keyword evidence="8" id="KW-0732">Signal</keyword>
<dbReference type="EC" id="2.7.11.1" evidence="2"/>
<evidence type="ECO:0000256" key="1">
    <source>
        <dbReference type="ARBA" id="ARBA00004251"/>
    </source>
</evidence>
<evidence type="ECO:0000256" key="5">
    <source>
        <dbReference type="ARBA" id="ARBA00022553"/>
    </source>
</evidence>
<dbReference type="Gene3D" id="2.90.10.10">
    <property type="entry name" value="Bulb-type lectin domain"/>
    <property type="match status" value="1"/>
</dbReference>
<evidence type="ECO:0000256" key="13">
    <source>
        <dbReference type="ARBA" id="ARBA00022989"/>
    </source>
</evidence>
<dbReference type="FunFam" id="1.10.510.10:FF:000060">
    <property type="entry name" value="G-type lectin S-receptor-like serine/threonine-protein kinase"/>
    <property type="match status" value="1"/>
</dbReference>
<reference evidence="24" key="1">
    <citation type="submission" date="2018-02" db="EMBL/GenBank/DDBJ databases">
        <authorList>
            <person name="Cohen D.B."/>
            <person name="Kent A.D."/>
        </authorList>
    </citation>
    <scope>NUCLEOTIDE SEQUENCE</scope>
</reference>
<protein>
    <recommendedName>
        <fullName evidence="2">non-specific serine/threonine protein kinase</fullName>
        <ecNumber evidence="2">2.7.11.1</ecNumber>
    </recommendedName>
</protein>
<evidence type="ECO:0000313" key="24">
    <source>
        <dbReference type="EMBL" id="SPC93294.1"/>
    </source>
</evidence>
<keyword evidence="17" id="KW-0325">Glycoprotein</keyword>
<dbReference type="Pfam" id="PF00954">
    <property type="entry name" value="S_locus_glycop"/>
    <property type="match status" value="1"/>
</dbReference>
<dbReference type="PANTHER" id="PTHR27002:SF1107">
    <property type="entry name" value="RECEPTOR-LIKE SERINE_THREONINE-PROTEIN KINASE"/>
    <property type="match status" value="1"/>
</dbReference>
<keyword evidence="9" id="KW-0430">Lectin</keyword>
<evidence type="ECO:0000256" key="4">
    <source>
        <dbReference type="ARBA" id="ARBA00022527"/>
    </source>
</evidence>
<evidence type="ECO:0000256" key="2">
    <source>
        <dbReference type="ARBA" id="ARBA00012513"/>
    </source>
</evidence>
<keyword evidence="11" id="KW-0418">Kinase</keyword>
<dbReference type="CDD" id="cd01098">
    <property type="entry name" value="PAN_AP_plant"/>
    <property type="match status" value="1"/>
</dbReference>